<keyword evidence="4" id="KW-0328">Glycosyltransferase</keyword>
<reference evidence="11 12" key="1">
    <citation type="journal article" date="2022" name="Environ. Microbiol. Rep.">
        <title>Eco-phylogenetic analyses reveal divergent evolution of vitamin B12 metabolism in the marine bacterial family 'Psychromonadaceae'.</title>
        <authorList>
            <person name="Jin X."/>
            <person name="Yang Y."/>
            <person name="Cao H."/>
            <person name="Gao B."/>
            <person name="Zhao Z."/>
        </authorList>
    </citation>
    <scope>NUCLEOTIDE SEQUENCE [LARGE SCALE GENOMIC DNA]</scope>
    <source>
        <strain evidence="11 12">MKS20</strain>
    </source>
</reference>
<sequence length="432" mass="50012">MSYILSIEFLCLFLIITSGLYIAWNACHQLSWLGAAQTDIGMPINEPVVPWRASWQRNLTLLIQITCVVLLSRLIVYLVAYLAFIAMKDNGGGFSDLFKHIWWRWDSFHYMNIADNGYAAEGKDRYLLVFYPLYPALIAVMKGFVADTFYAGVTVSLINLVLSCFFLFKLVLNEFEDEAIAWRAIKYLLLFPFSFFTAIVYTESTFLLMSIACFYYMRQGYWWQAGCFGLLAALTRNHGVLLLAPMVFEMLRQHQQQWPSDWPQRIKFIAPKLLSLALIPTGILLYLVLNKWVTGDWFRFLDYQKENWHNGFGYFAQNISGIFERIQGTNYKMVAGTWWPTFIGFFLAIALIVTSIRKVPSAYVIYSFCYLLISYSPTWLLSGPRYLMGLFPLFIFLALWASKHKSLESLLDISLGVFLALFTVLFFHSVVY</sequence>
<feature type="transmembrane region" description="Helical" evidence="10">
    <location>
        <begin position="126"/>
        <end position="144"/>
    </location>
</feature>
<dbReference type="Proteomes" id="UP001201273">
    <property type="component" value="Unassembled WGS sequence"/>
</dbReference>
<dbReference type="InterPro" id="IPR007315">
    <property type="entry name" value="PIG-V/Gpi18"/>
</dbReference>
<evidence type="ECO:0000256" key="3">
    <source>
        <dbReference type="ARBA" id="ARBA00022502"/>
    </source>
</evidence>
<evidence type="ECO:0000256" key="6">
    <source>
        <dbReference type="ARBA" id="ARBA00022692"/>
    </source>
</evidence>
<dbReference type="RefSeq" id="WP_233053629.1">
    <property type="nucleotide sequence ID" value="NZ_JAIMJA010000014.1"/>
</dbReference>
<evidence type="ECO:0000256" key="10">
    <source>
        <dbReference type="SAM" id="Phobius"/>
    </source>
</evidence>
<evidence type="ECO:0000256" key="7">
    <source>
        <dbReference type="ARBA" id="ARBA00022824"/>
    </source>
</evidence>
<evidence type="ECO:0000256" key="4">
    <source>
        <dbReference type="ARBA" id="ARBA00022676"/>
    </source>
</evidence>
<comment type="pathway">
    <text evidence="2">Glycolipid biosynthesis; glycosylphosphatidylinositol-anchor biosynthesis.</text>
</comment>
<evidence type="ECO:0000256" key="9">
    <source>
        <dbReference type="ARBA" id="ARBA00023136"/>
    </source>
</evidence>
<comment type="caution">
    <text evidence="11">The sequence shown here is derived from an EMBL/GenBank/DDBJ whole genome shotgun (WGS) entry which is preliminary data.</text>
</comment>
<keyword evidence="12" id="KW-1185">Reference proteome</keyword>
<protein>
    <recommendedName>
        <fullName evidence="13">Glycosyltransferase RgtA/B/C/D-like domain-containing protein</fullName>
    </recommendedName>
</protein>
<feature type="transmembrane region" description="Helical" evidence="10">
    <location>
        <begin position="7"/>
        <end position="24"/>
    </location>
</feature>
<keyword evidence="5" id="KW-0808">Transferase</keyword>
<evidence type="ECO:0008006" key="13">
    <source>
        <dbReference type="Google" id="ProtNLM"/>
    </source>
</evidence>
<accession>A0ABS8WCF5</accession>
<proteinExistence type="predicted"/>
<keyword evidence="8 10" id="KW-1133">Transmembrane helix</keyword>
<evidence type="ECO:0000313" key="12">
    <source>
        <dbReference type="Proteomes" id="UP001201273"/>
    </source>
</evidence>
<evidence type="ECO:0000256" key="2">
    <source>
        <dbReference type="ARBA" id="ARBA00004687"/>
    </source>
</evidence>
<evidence type="ECO:0000256" key="8">
    <source>
        <dbReference type="ARBA" id="ARBA00022989"/>
    </source>
</evidence>
<feature type="transmembrane region" description="Helical" evidence="10">
    <location>
        <begin position="269"/>
        <end position="289"/>
    </location>
</feature>
<feature type="transmembrane region" description="Helical" evidence="10">
    <location>
        <begin position="338"/>
        <end position="356"/>
    </location>
</feature>
<gene>
    <name evidence="11" type="ORF">K6Y31_14220</name>
</gene>
<comment type="subcellular location">
    <subcellularLocation>
        <location evidence="1">Endoplasmic reticulum membrane</location>
        <topology evidence="1">Multi-pass membrane protein</topology>
    </subcellularLocation>
</comment>
<evidence type="ECO:0000313" key="11">
    <source>
        <dbReference type="EMBL" id="MCE2595965.1"/>
    </source>
</evidence>
<dbReference type="PANTHER" id="PTHR12468:SF2">
    <property type="entry name" value="GPI MANNOSYLTRANSFERASE 2"/>
    <property type="match status" value="1"/>
</dbReference>
<feature type="transmembrane region" description="Helical" evidence="10">
    <location>
        <begin position="150"/>
        <end position="172"/>
    </location>
</feature>
<feature type="transmembrane region" description="Helical" evidence="10">
    <location>
        <begin position="223"/>
        <end position="248"/>
    </location>
</feature>
<feature type="transmembrane region" description="Helical" evidence="10">
    <location>
        <begin position="386"/>
        <end position="402"/>
    </location>
</feature>
<name>A0ABS8WCF5_9GAMM</name>
<organism evidence="11 12">
    <name type="scientific">Motilimonas cestriensis</name>
    <dbReference type="NCBI Taxonomy" id="2742685"/>
    <lineage>
        <taxon>Bacteria</taxon>
        <taxon>Pseudomonadati</taxon>
        <taxon>Pseudomonadota</taxon>
        <taxon>Gammaproteobacteria</taxon>
        <taxon>Alteromonadales</taxon>
        <taxon>Alteromonadales genera incertae sedis</taxon>
        <taxon>Motilimonas</taxon>
    </lineage>
</organism>
<feature type="transmembrane region" description="Helical" evidence="10">
    <location>
        <begin position="184"/>
        <end position="217"/>
    </location>
</feature>
<feature type="transmembrane region" description="Helical" evidence="10">
    <location>
        <begin position="363"/>
        <end position="380"/>
    </location>
</feature>
<keyword evidence="7" id="KW-0256">Endoplasmic reticulum</keyword>
<feature type="transmembrane region" description="Helical" evidence="10">
    <location>
        <begin position="409"/>
        <end position="431"/>
    </location>
</feature>
<dbReference type="PANTHER" id="PTHR12468">
    <property type="entry name" value="GPI MANNOSYLTRANSFERASE 2"/>
    <property type="match status" value="1"/>
</dbReference>
<keyword evidence="3" id="KW-0337">GPI-anchor biosynthesis</keyword>
<keyword evidence="9 10" id="KW-0472">Membrane</keyword>
<dbReference type="EMBL" id="JAIMJA010000014">
    <property type="protein sequence ID" value="MCE2595965.1"/>
    <property type="molecule type" value="Genomic_DNA"/>
</dbReference>
<evidence type="ECO:0000256" key="5">
    <source>
        <dbReference type="ARBA" id="ARBA00022679"/>
    </source>
</evidence>
<feature type="transmembrane region" description="Helical" evidence="10">
    <location>
        <begin position="61"/>
        <end position="84"/>
    </location>
</feature>
<keyword evidence="6 10" id="KW-0812">Transmembrane</keyword>
<evidence type="ECO:0000256" key="1">
    <source>
        <dbReference type="ARBA" id="ARBA00004477"/>
    </source>
</evidence>